<gene>
    <name evidence="1" type="ORF">DSO57_1009092</name>
</gene>
<dbReference type="EMBL" id="QTSX02005708">
    <property type="protein sequence ID" value="KAJ9058754.1"/>
    <property type="molecule type" value="Genomic_DNA"/>
</dbReference>
<comment type="caution">
    <text evidence="1">The sequence shown here is derived from an EMBL/GenBank/DDBJ whole genome shotgun (WGS) entry which is preliminary data.</text>
</comment>
<organism evidence="1 2">
    <name type="scientific">Entomophthora muscae</name>
    <dbReference type="NCBI Taxonomy" id="34485"/>
    <lineage>
        <taxon>Eukaryota</taxon>
        <taxon>Fungi</taxon>
        <taxon>Fungi incertae sedis</taxon>
        <taxon>Zoopagomycota</taxon>
        <taxon>Entomophthoromycotina</taxon>
        <taxon>Entomophthoromycetes</taxon>
        <taxon>Entomophthorales</taxon>
        <taxon>Entomophthoraceae</taxon>
        <taxon>Entomophthora</taxon>
    </lineage>
</organism>
<evidence type="ECO:0000313" key="2">
    <source>
        <dbReference type="Proteomes" id="UP001165960"/>
    </source>
</evidence>
<proteinExistence type="predicted"/>
<evidence type="ECO:0000313" key="1">
    <source>
        <dbReference type="EMBL" id="KAJ9058754.1"/>
    </source>
</evidence>
<reference evidence="1" key="1">
    <citation type="submission" date="2022-04" db="EMBL/GenBank/DDBJ databases">
        <title>Genome of the entomopathogenic fungus Entomophthora muscae.</title>
        <authorList>
            <person name="Elya C."/>
            <person name="Lovett B.R."/>
            <person name="Lee E."/>
            <person name="Macias A.M."/>
            <person name="Hajek A.E."/>
            <person name="De Bivort B.L."/>
            <person name="Kasson M.T."/>
            <person name="De Fine Licht H.H."/>
            <person name="Stajich J.E."/>
        </authorList>
    </citation>
    <scope>NUCLEOTIDE SEQUENCE</scope>
    <source>
        <strain evidence="1">Berkeley</strain>
    </source>
</reference>
<protein>
    <submittedName>
        <fullName evidence="1">Uncharacterized protein</fullName>
    </submittedName>
</protein>
<sequence>MKGIYFLFWFLVSFLSVVLTLENPTPTTDWHNSSPNVSHQKESLANDWFKYPSGHWGRKFHYGQSTTQSPPSESSLVRPNTSFYLLTYLVGYYLLGWFSSMMERFAYLSHSVHLAMVMVHIGSVIAVLNLGALAHKIGDMFPLKWVPDTTNELGGDLSLEVKKDAFIYISLEP</sequence>
<accession>A0ACC2S8X6</accession>
<keyword evidence="2" id="KW-1185">Reference proteome</keyword>
<name>A0ACC2S8X6_9FUNG</name>
<dbReference type="Proteomes" id="UP001165960">
    <property type="component" value="Unassembled WGS sequence"/>
</dbReference>